<keyword evidence="1" id="KW-0645">Protease</keyword>
<gene>
    <name evidence="1" type="ORF">MW290_16205</name>
</gene>
<dbReference type="EMBL" id="CP097636">
    <property type="protein sequence ID" value="URI11833.1"/>
    <property type="molecule type" value="Genomic_DNA"/>
</dbReference>
<evidence type="ECO:0000313" key="2">
    <source>
        <dbReference type="Proteomes" id="UP001056201"/>
    </source>
</evidence>
<reference evidence="1" key="1">
    <citation type="submission" date="2022-05" db="EMBL/GenBank/DDBJ databases">
        <title>An RpoN-dependent PEP-CTERM gene is involved in floc formation of an Aquincola tertiaricarbonis strain.</title>
        <authorList>
            <person name="Qiu D."/>
            <person name="Xia M."/>
        </authorList>
    </citation>
    <scope>NUCLEOTIDE SEQUENCE</scope>
    <source>
        <strain evidence="1">RN12</strain>
    </source>
</reference>
<protein>
    <submittedName>
        <fullName evidence="1">Aminopeptidase</fullName>
    </submittedName>
</protein>
<evidence type="ECO:0000313" key="1">
    <source>
        <dbReference type="EMBL" id="URI11833.1"/>
    </source>
</evidence>
<dbReference type="GO" id="GO:0004177">
    <property type="term" value="F:aminopeptidase activity"/>
    <property type="evidence" value="ECO:0007669"/>
    <property type="project" value="UniProtKB-KW"/>
</dbReference>
<dbReference type="PIRSF" id="PIRSF029285">
    <property type="entry name" value="Aminopept"/>
    <property type="match status" value="1"/>
</dbReference>
<keyword evidence="1" id="KW-0378">Hydrolase</keyword>
<accession>A0ABY4SFR7</accession>
<keyword evidence="2" id="KW-1185">Reference proteome</keyword>
<sequence length="352" mass="38683">MWSGAAALALVLVAAGLGGCSTAGYYAQAAHGHLDLLARARPVPEVLDDPATPPALRQQLALSQQIRDYAVTELHLPDNRSYRRYADLGRSAAVWNVVATPELSLQLKTWCFPVVGCIGYRGYYDRAAADALAAQLKAEGWEVAVYGVPAYSTLGWSDWLGGDPLLNTFIGWSEAELARMVFHELAHQVAYANGDTAFNESFATAVERIGGDRWLAQHGAPGSREAYDQMTQRRADFRALTLAARTDLAALYASSASDEDKRRGKAERLARLRADYETMKRERWGGYAGYDAWFARAGNPSLAVQGAYNDLVPQFVRLFERLGGDFPRFYAEVRRLAALPMAERRAALQSSP</sequence>
<proteinExistence type="predicted"/>
<keyword evidence="1" id="KW-0031">Aminopeptidase</keyword>
<organism evidence="1 2">
    <name type="scientific">Aquincola tertiaricarbonis</name>
    <dbReference type="NCBI Taxonomy" id="391953"/>
    <lineage>
        <taxon>Bacteria</taxon>
        <taxon>Pseudomonadati</taxon>
        <taxon>Pseudomonadota</taxon>
        <taxon>Betaproteobacteria</taxon>
        <taxon>Burkholderiales</taxon>
        <taxon>Sphaerotilaceae</taxon>
        <taxon>Aquincola</taxon>
    </lineage>
</organism>
<dbReference type="Pfam" id="PF10023">
    <property type="entry name" value="Aminopep"/>
    <property type="match status" value="1"/>
</dbReference>
<dbReference type="RefSeq" id="WP_250200024.1">
    <property type="nucleotide sequence ID" value="NZ_CP097636.1"/>
</dbReference>
<dbReference type="Proteomes" id="UP001056201">
    <property type="component" value="Chromosome 2"/>
</dbReference>
<dbReference type="InterPro" id="IPR014553">
    <property type="entry name" value="Aminopept"/>
</dbReference>
<name>A0ABY4SFR7_AQUTE</name>